<dbReference type="Proteomes" id="UP000601435">
    <property type="component" value="Unassembled WGS sequence"/>
</dbReference>
<proteinExistence type="predicted"/>
<evidence type="ECO:0000256" key="1">
    <source>
        <dbReference type="SAM" id="SignalP"/>
    </source>
</evidence>
<accession>A0A812RHM3</accession>
<reference evidence="2" key="1">
    <citation type="submission" date="2021-02" db="EMBL/GenBank/DDBJ databases">
        <authorList>
            <person name="Dougan E. K."/>
            <person name="Rhodes N."/>
            <person name="Thang M."/>
            <person name="Chan C."/>
        </authorList>
    </citation>
    <scope>NUCLEOTIDE SEQUENCE</scope>
</reference>
<dbReference type="InterPro" id="IPR046350">
    <property type="entry name" value="Cystatin_sf"/>
</dbReference>
<keyword evidence="3" id="KW-1185">Reference proteome</keyword>
<feature type="chain" id="PRO_5032426457" evidence="1">
    <location>
        <begin position="22"/>
        <end position="193"/>
    </location>
</feature>
<organism evidence="2 3">
    <name type="scientific">Symbiodinium necroappetens</name>
    <dbReference type="NCBI Taxonomy" id="1628268"/>
    <lineage>
        <taxon>Eukaryota</taxon>
        <taxon>Sar</taxon>
        <taxon>Alveolata</taxon>
        <taxon>Dinophyceae</taxon>
        <taxon>Suessiales</taxon>
        <taxon>Symbiodiniaceae</taxon>
        <taxon>Symbiodinium</taxon>
    </lineage>
</organism>
<dbReference type="SUPFAM" id="SSF54403">
    <property type="entry name" value="Cystatin/monellin"/>
    <property type="match status" value="1"/>
</dbReference>
<protein>
    <submittedName>
        <fullName evidence="2">Uncharacterized protein</fullName>
    </submittedName>
</protein>
<feature type="signal peptide" evidence="1">
    <location>
        <begin position="1"/>
        <end position="21"/>
    </location>
</feature>
<evidence type="ECO:0000313" key="2">
    <source>
        <dbReference type="EMBL" id="CAE7436466.1"/>
    </source>
</evidence>
<sequence length="193" mass="19960">MMAGLSFQGLLVALLIGCVAAIVCPPELVQGAPVGLSEGAKCGGTCNTHGSCAAGLRCKETPTTPFLGVRPAGVCSSAGGHVALDSKDIQTVVKEAVQLLNGQLNSIYMLVPVAILGAEKKHNFEGIVYDLSLALASSTCRNDGAHSPLDPICQPQHGVTPMNLDVVVQEKDSHYALLGHSSIDRPVPVALRI</sequence>
<dbReference type="Gene3D" id="3.10.450.10">
    <property type="match status" value="1"/>
</dbReference>
<evidence type="ECO:0000313" key="3">
    <source>
        <dbReference type="Proteomes" id="UP000601435"/>
    </source>
</evidence>
<dbReference type="OrthoDB" id="408832at2759"/>
<comment type="caution">
    <text evidence="2">The sequence shown here is derived from an EMBL/GenBank/DDBJ whole genome shotgun (WGS) entry which is preliminary data.</text>
</comment>
<dbReference type="EMBL" id="CAJNJA010019008">
    <property type="protein sequence ID" value="CAE7436466.1"/>
    <property type="molecule type" value="Genomic_DNA"/>
</dbReference>
<keyword evidence="1" id="KW-0732">Signal</keyword>
<name>A0A812RHM3_9DINO</name>
<gene>
    <name evidence="2" type="ORF">SNEC2469_LOCUS11988</name>
</gene>
<dbReference type="AlphaFoldDB" id="A0A812RHM3"/>